<dbReference type="PROSITE" id="PS01047">
    <property type="entry name" value="HMA_1"/>
    <property type="match status" value="1"/>
</dbReference>
<protein>
    <submittedName>
        <fullName evidence="3">Cation transporter</fullName>
    </submittedName>
</protein>
<dbReference type="EMBL" id="JAHLQK010000004">
    <property type="protein sequence ID" value="MBU5677211.1"/>
    <property type="molecule type" value="Genomic_DNA"/>
</dbReference>
<dbReference type="InterPro" id="IPR006121">
    <property type="entry name" value="HMA_dom"/>
</dbReference>
<reference evidence="3 4" key="1">
    <citation type="submission" date="2021-06" db="EMBL/GenBank/DDBJ databases">
        <authorList>
            <person name="Sun Q."/>
            <person name="Li D."/>
        </authorList>
    </citation>
    <scope>NUCLEOTIDE SEQUENCE [LARGE SCALE GENOMIC DNA]</scope>
    <source>
        <strain evidence="3 4">MSJ-5</strain>
    </source>
</reference>
<dbReference type="InterPro" id="IPR017969">
    <property type="entry name" value="Heavy-metal-associated_CS"/>
</dbReference>
<feature type="domain" description="HMA" evidence="2">
    <location>
        <begin position="2"/>
        <end position="68"/>
    </location>
</feature>
<evidence type="ECO:0000256" key="1">
    <source>
        <dbReference type="ARBA" id="ARBA00022723"/>
    </source>
</evidence>
<name>A0ABS6G3Z4_9FIRM</name>
<keyword evidence="4" id="KW-1185">Reference proteome</keyword>
<proteinExistence type="predicted"/>
<keyword evidence="1" id="KW-0479">Metal-binding</keyword>
<dbReference type="RefSeq" id="WP_216417759.1">
    <property type="nucleotide sequence ID" value="NZ_JAHLQK010000004.1"/>
</dbReference>
<comment type="caution">
    <text evidence="3">The sequence shown here is derived from an EMBL/GenBank/DDBJ whole genome shotgun (WGS) entry which is preliminary data.</text>
</comment>
<dbReference type="Proteomes" id="UP000779508">
    <property type="component" value="Unassembled WGS sequence"/>
</dbReference>
<evidence type="ECO:0000313" key="3">
    <source>
        <dbReference type="EMBL" id="MBU5677211.1"/>
    </source>
</evidence>
<accession>A0ABS6G3Z4</accession>
<dbReference type="Pfam" id="PF00403">
    <property type="entry name" value="HMA"/>
    <property type="match status" value="1"/>
</dbReference>
<sequence>MITKTYQLETLTCPSCTMKIEASVKKMIGVEKVEVLFNSSRVKVSFDEAVQNSDEIKNTIEKVGFDVLGIK</sequence>
<gene>
    <name evidence="3" type="ORF">KQI88_12385</name>
</gene>
<organism evidence="3 4">
    <name type="scientific">Alkaliphilus flagellatus</name>
    <dbReference type="NCBI Taxonomy" id="2841507"/>
    <lineage>
        <taxon>Bacteria</taxon>
        <taxon>Bacillati</taxon>
        <taxon>Bacillota</taxon>
        <taxon>Clostridia</taxon>
        <taxon>Peptostreptococcales</taxon>
        <taxon>Natronincolaceae</taxon>
        <taxon>Alkaliphilus</taxon>
    </lineage>
</organism>
<evidence type="ECO:0000259" key="2">
    <source>
        <dbReference type="PROSITE" id="PS50846"/>
    </source>
</evidence>
<dbReference type="PROSITE" id="PS50846">
    <property type="entry name" value="HMA_2"/>
    <property type="match status" value="1"/>
</dbReference>
<dbReference type="CDD" id="cd00371">
    <property type="entry name" value="HMA"/>
    <property type="match status" value="1"/>
</dbReference>
<evidence type="ECO:0000313" key="4">
    <source>
        <dbReference type="Proteomes" id="UP000779508"/>
    </source>
</evidence>